<dbReference type="KEGG" id="ams:AMIS_50320"/>
<sequence length="161" mass="16308">MLRPYPQSMKGNIVPHRRRTAAPTALIAALAIGAAVTASLSGCDVEIAPEAIPAPFSVAPAPSASMGQPAYVCTAVYQILTDGAVRLAGNAPGGEQGLRDTFAAMSAELRTAGAASADAAQREQVAAIATALEQAAKAEDPQAFLDGEFTTIGQKLDGTCP</sequence>
<keyword evidence="2" id="KW-1185">Reference proteome</keyword>
<dbReference type="Proteomes" id="UP000007882">
    <property type="component" value="Chromosome"/>
</dbReference>
<protein>
    <submittedName>
        <fullName evidence="1">Uncharacterized protein</fullName>
    </submittedName>
</protein>
<accession>I0HB65</accession>
<evidence type="ECO:0000313" key="1">
    <source>
        <dbReference type="EMBL" id="BAL90252.1"/>
    </source>
</evidence>
<evidence type="ECO:0000313" key="2">
    <source>
        <dbReference type="Proteomes" id="UP000007882"/>
    </source>
</evidence>
<dbReference type="PATRIC" id="fig|512565.3.peg.5024"/>
<organism evidence="1 2">
    <name type="scientific">Actinoplanes missouriensis (strain ATCC 14538 / DSM 43046 / CBS 188.64 / JCM 3121 / NBRC 102363 / NCIMB 12654 / NRRL B-3342 / UNCC 431)</name>
    <dbReference type="NCBI Taxonomy" id="512565"/>
    <lineage>
        <taxon>Bacteria</taxon>
        <taxon>Bacillati</taxon>
        <taxon>Actinomycetota</taxon>
        <taxon>Actinomycetes</taxon>
        <taxon>Micromonosporales</taxon>
        <taxon>Micromonosporaceae</taxon>
        <taxon>Actinoplanes</taxon>
    </lineage>
</organism>
<reference evidence="1 2" key="1">
    <citation type="submission" date="2012-02" db="EMBL/GenBank/DDBJ databases">
        <title>Complete genome sequence of Actinoplanes missouriensis 431 (= NBRC 102363).</title>
        <authorList>
            <person name="Ohnishi Y."/>
            <person name="Ishikawa J."/>
            <person name="Sekine M."/>
            <person name="Hosoyama A."/>
            <person name="Harada T."/>
            <person name="Narita H."/>
            <person name="Hata T."/>
            <person name="Konno Y."/>
            <person name="Tutikane K."/>
            <person name="Fujita N."/>
            <person name="Horinouchi S."/>
            <person name="Hayakawa M."/>
        </authorList>
    </citation>
    <scope>NUCLEOTIDE SEQUENCE [LARGE SCALE GENOMIC DNA]</scope>
    <source>
        <strain evidence="2">ATCC 14538 / DSM 43046 / CBS 188.64 / JCM 3121 / NBRC 102363 / NCIMB 12654 / NRRL B-3342 / UNCC 431</strain>
    </source>
</reference>
<dbReference type="AlphaFoldDB" id="I0HB65"/>
<proteinExistence type="predicted"/>
<dbReference type="HOGENOM" id="CLU_1801932_0_0_11"/>
<dbReference type="EMBL" id="AP012319">
    <property type="protein sequence ID" value="BAL90252.1"/>
    <property type="molecule type" value="Genomic_DNA"/>
</dbReference>
<gene>
    <name evidence="1" type="ordered locus">AMIS_50320</name>
</gene>
<dbReference type="STRING" id="512565.AMIS_50320"/>
<name>I0HB65_ACTM4</name>